<dbReference type="EMBL" id="VLKN01000005">
    <property type="protein sequence ID" value="TWI01791.1"/>
    <property type="molecule type" value="Genomic_DNA"/>
</dbReference>
<dbReference type="InterPro" id="IPR050266">
    <property type="entry name" value="AB_hydrolase_sf"/>
</dbReference>
<evidence type="ECO:0000313" key="2">
    <source>
        <dbReference type="EMBL" id="TWI01791.1"/>
    </source>
</evidence>
<comment type="caution">
    <text evidence="2">The sequence shown here is derived from an EMBL/GenBank/DDBJ whole genome shotgun (WGS) entry which is preliminary data.</text>
</comment>
<dbReference type="Gene3D" id="3.40.50.1820">
    <property type="entry name" value="alpha/beta hydrolase"/>
    <property type="match status" value="1"/>
</dbReference>
<feature type="domain" description="AB hydrolase-1" evidence="1">
    <location>
        <begin position="80"/>
        <end position="314"/>
    </location>
</feature>
<sequence>MMPFASQVDGFTLRPSRLIVAAPVLVIAALAILVWRDPYAIVRAEYARQRIAAGLTQRSVDAGGHRWIYAERAADRADAPTLVLLHGYTGSKENWYRLAEQFDRRYRLVIPDLPGWGQSERRPGADYGYAAQAENVAAFIDHISEQPVVLVGHSMGGGIVAVVAARHPRRVSQVALLDASGVRFKDNQFGLDVLAGRNPFAVTDAAGLERYLDILFHDRDARPAIPWPASHAVISQRRADGDFEQSVLDRIGRGDERFLPYDLAADIDQPVLLLWCQQDQVIDASAMAIFAARMPQARQVLLDGCGHMSLMEQPAAVAQAVSELIAKGTPR</sequence>
<dbReference type="InterPro" id="IPR000639">
    <property type="entry name" value="Epox_hydrolase-like"/>
</dbReference>
<dbReference type="InterPro" id="IPR029058">
    <property type="entry name" value="AB_hydrolase_fold"/>
</dbReference>
<dbReference type="PRINTS" id="PR00111">
    <property type="entry name" value="ABHYDROLASE"/>
</dbReference>
<evidence type="ECO:0000259" key="1">
    <source>
        <dbReference type="Pfam" id="PF00561"/>
    </source>
</evidence>
<gene>
    <name evidence="2" type="ORF">IP90_02351</name>
</gene>
<dbReference type="SUPFAM" id="SSF53474">
    <property type="entry name" value="alpha/beta-Hydrolases"/>
    <property type="match status" value="1"/>
</dbReference>
<organism evidence="2 3">
    <name type="scientific">Luteimonas cucumeris</name>
    <dbReference type="NCBI Taxonomy" id="985012"/>
    <lineage>
        <taxon>Bacteria</taxon>
        <taxon>Pseudomonadati</taxon>
        <taxon>Pseudomonadota</taxon>
        <taxon>Gammaproteobacteria</taxon>
        <taxon>Lysobacterales</taxon>
        <taxon>Lysobacteraceae</taxon>
        <taxon>Luteimonas</taxon>
    </lineage>
</organism>
<name>A0A562L2D2_9GAMM</name>
<protein>
    <submittedName>
        <fullName evidence="2">Pimeloyl-ACP methyl ester carboxylesterase</fullName>
    </submittedName>
</protein>
<dbReference type="PRINTS" id="PR00412">
    <property type="entry name" value="EPOXHYDRLASE"/>
</dbReference>
<dbReference type="GO" id="GO:0047372">
    <property type="term" value="F:monoacylglycerol lipase activity"/>
    <property type="evidence" value="ECO:0007669"/>
    <property type="project" value="TreeGrafter"/>
</dbReference>
<dbReference type="InterPro" id="IPR000073">
    <property type="entry name" value="AB_hydrolase_1"/>
</dbReference>
<proteinExistence type="predicted"/>
<dbReference type="Pfam" id="PF00561">
    <property type="entry name" value="Abhydrolase_1"/>
    <property type="match status" value="1"/>
</dbReference>
<accession>A0A562L2D2</accession>
<keyword evidence="3" id="KW-1185">Reference proteome</keyword>
<evidence type="ECO:0000313" key="3">
    <source>
        <dbReference type="Proteomes" id="UP000315167"/>
    </source>
</evidence>
<dbReference type="AlphaFoldDB" id="A0A562L2D2"/>
<reference evidence="2 3" key="1">
    <citation type="journal article" date="2015" name="Stand. Genomic Sci.">
        <title>Genomic Encyclopedia of Bacterial and Archaeal Type Strains, Phase III: the genomes of soil and plant-associated and newly described type strains.</title>
        <authorList>
            <person name="Whitman W.B."/>
            <person name="Woyke T."/>
            <person name="Klenk H.P."/>
            <person name="Zhou Y."/>
            <person name="Lilburn T.G."/>
            <person name="Beck B.J."/>
            <person name="De Vos P."/>
            <person name="Vandamme P."/>
            <person name="Eisen J.A."/>
            <person name="Garrity G."/>
            <person name="Hugenholtz P."/>
            <person name="Kyrpides N.C."/>
        </authorList>
    </citation>
    <scope>NUCLEOTIDE SEQUENCE [LARGE SCALE GENOMIC DNA]</scope>
    <source>
        <strain evidence="2 3">CGMCC 1.10821</strain>
    </source>
</reference>
<dbReference type="PANTHER" id="PTHR43798:SF5">
    <property type="entry name" value="MONOACYLGLYCEROL LIPASE ABHD6"/>
    <property type="match status" value="1"/>
</dbReference>
<dbReference type="GO" id="GO:0016020">
    <property type="term" value="C:membrane"/>
    <property type="evidence" value="ECO:0007669"/>
    <property type="project" value="TreeGrafter"/>
</dbReference>
<dbReference type="GO" id="GO:0046464">
    <property type="term" value="P:acylglycerol catabolic process"/>
    <property type="evidence" value="ECO:0007669"/>
    <property type="project" value="TreeGrafter"/>
</dbReference>
<dbReference type="PANTHER" id="PTHR43798">
    <property type="entry name" value="MONOACYLGLYCEROL LIPASE"/>
    <property type="match status" value="1"/>
</dbReference>
<dbReference type="Proteomes" id="UP000315167">
    <property type="component" value="Unassembled WGS sequence"/>
</dbReference>